<feature type="compositionally biased region" description="Polar residues" evidence="1">
    <location>
        <begin position="45"/>
        <end position="57"/>
    </location>
</feature>
<dbReference type="EMBL" id="BTGU01000037">
    <property type="protein sequence ID" value="GMN51351.1"/>
    <property type="molecule type" value="Genomic_DNA"/>
</dbReference>
<name>A0AA88AY18_FICCA</name>
<protein>
    <submittedName>
        <fullName evidence="2">Uncharacterized protein</fullName>
    </submittedName>
</protein>
<feature type="region of interest" description="Disordered" evidence="1">
    <location>
        <begin position="41"/>
        <end position="66"/>
    </location>
</feature>
<comment type="caution">
    <text evidence="2">The sequence shown here is derived from an EMBL/GenBank/DDBJ whole genome shotgun (WGS) entry which is preliminary data.</text>
</comment>
<dbReference type="Proteomes" id="UP001187192">
    <property type="component" value="Unassembled WGS sequence"/>
</dbReference>
<sequence>MDRARGKRLLEEDVEVLTNIDSDESDAKDDEWSSILRRSKEDYDSLQQEKGAKTSNDALKRSRPATLSGAGVLSITPLLD</sequence>
<evidence type="ECO:0000313" key="2">
    <source>
        <dbReference type="EMBL" id="GMN51351.1"/>
    </source>
</evidence>
<accession>A0AA88AY18</accession>
<evidence type="ECO:0000313" key="3">
    <source>
        <dbReference type="Proteomes" id="UP001187192"/>
    </source>
</evidence>
<dbReference type="AlphaFoldDB" id="A0AA88AY18"/>
<proteinExistence type="predicted"/>
<organism evidence="2 3">
    <name type="scientific">Ficus carica</name>
    <name type="common">Common fig</name>
    <dbReference type="NCBI Taxonomy" id="3494"/>
    <lineage>
        <taxon>Eukaryota</taxon>
        <taxon>Viridiplantae</taxon>
        <taxon>Streptophyta</taxon>
        <taxon>Embryophyta</taxon>
        <taxon>Tracheophyta</taxon>
        <taxon>Spermatophyta</taxon>
        <taxon>Magnoliopsida</taxon>
        <taxon>eudicotyledons</taxon>
        <taxon>Gunneridae</taxon>
        <taxon>Pentapetalae</taxon>
        <taxon>rosids</taxon>
        <taxon>fabids</taxon>
        <taxon>Rosales</taxon>
        <taxon>Moraceae</taxon>
        <taxon>Ficeae</taxon>
        <taxon>Ficus</taxon>
    </lineage>
</organism>
<gene>
    <name evidence="2" type="ORF">TIFTF001_020507</name>
</gene>
<reference evidence="2" key="1">
    <citation type="submission" date="2023-07" db="EMBL/GenBank/DDBJ databases">
        <title>draft genome sequence of fig (Ficus carica).</title>
        <authorList>
            <person name="Takahashi T."/>
            <person name="Nishimura K."/>
        </authorList>
    </citation>
    <scope>NUCLEOTIDE SEQUENCE</scope>
</reference>
<evidence type="ECO:0000256" key="1">
    <source>
        <dbReference type="SAM" id="MobiDB-lite"/>
    </source>
</evidence>
<keyword evidence="3" id="KW-1185">Reference proteome</keyword>